<evidence type="ECO:0000313" key="2">
    <source>
        <dbReference type="Proteomes" id="UP001529510"/>
    </source>
</evidence>
<evidence type="ECO:0000313" key="1">
    <source>
        <dbReference type="EMBL" id="KAL0184813.1"/>
    </source>
</evidence>
<organism evidence="1 2">
    <name type="scientific">Cirrhinus mrigala</name>
    <name type="common">Mrigala</name>
    <dbReference type="NCBI Taxonomy" id="683832"/>
    <lineage>
        <taxon>Eukaryota</taxon>
        <taxon>Metazoa</taxon>
        <taxon>Chordata</taxon>
        <taxon>Craniata</taxon>
        <taxon>Vertebrata</taxon>
        <taxon>Euteleostomi</taxon>
        <taxon>Actinopterygii</taxon>
        <taxon>Neopterygii</taxon>
        <taxon>Teleostei</taxon>
        <taxon>Ostariophysi</taxon>
        <taxon>Cypriniformes</taxon>
        <taxon>Cyprinidae</taxon>
        <taxon>Labeoninae</taxon>
        <taxon>Labeonini</taxon>
        <taxon>Cirrhinus</taxon>
    </lineage>
</organism>
<accession>A0ABD0QF56</accession>
<feature type="non-terminal residue" evidence="1">
    <location>
        <position position="1"/>
    </location>
</feature>
<proteinExistence type="predicted"/>
<name>A0ABD0QF56_CIRMR</name>
<dbReference type="AlphaFoldDB" id="A0ABD0QF56"/>
<gene>
    <name evidence="1" type="ORF">M9458_020509</name>
</gene>
<feature type="non-terminal residue" evidence="1">
    <location>
        <position position="55"/>
    </location>
</feature>
<dbReference type="Proteomes" id="UP001529510">
    <property type="component" value="Unassembled WGS sequence"/>
</dbReference>
<dbReference type="EMBL" id="JAMKFB020000009">
    <property type="protein sequence ID" value="KAL0184813.1"/>
    <property type="molecule type" value="Genomic_DNA"/>
</dbReference>
<keyword evidence="2" id="KW-1185">Reference proteome</keyword>
<protein>
    <submittedName>
        <fullName evidence="1">Uncharacterized protein</fullName>
    </submittedName>
</protein>
<reference evidence="1 2" key="1">
    <citation type="submission" date="2024-05" db="EMBL/GenBank/DDBJ databases">
        <title>Genome sequencing and assembly of Indian major carp, Cirrhinus mrigala (Hamilton, 1822).</title>
        <authorList>
            <person name="Mohindra V."/>
            <person name="Chowdhury L.M."/>
            <person name="Lal K."/>
            <person name="Jena J.K."/>
        </authorList>
    </citation>
    <scope>NUCLEOTIDE SEQUENCE [LARGE SCALE GENOMIC DNA]</scope>
    <source>
        <strain evidence="1">CM1030</strain>
        <tissue evidence="1">Blood</tissue>
    </source>
</reference>
<comment type="caution">
    <text evidence="1">The sequence shown here is derived from an EMBL/GenBank/DDBJ whole genome shotgun (WGS) entry which is preliminary data.</text>
</comment>
<sequence>VFWPDLHFRPRLPLPSSPMCTLLWWPSSTPSFLRSENLSSRGLSSISGKVTGGMI</sequence>